<evidence type="ECO:0000313" key="1">
    <source>
        <dbReference type="EMBL" id="MBK3518602.1"/>
    </source>
</evidence>
<dbReference type="EMBL" id="JAENRR010000037">
    <property type="protein sequence ID" value="MBK3518602.1"/>
    <property type="molecule type" value="Genomic_DNA"/>
</dbReference>
<dbReference type="RefSeq" id="WP_200465829.1">
    <property type="nucleotide sequence ID" value="NZ_JAENRR010000037.1"/>
</dbReference>
<comment type="caution">
    <text evidence="1">The sequence shown here is derived from an EMBL/GenBank/DDBJ whole genome shotgun (WGS) entry which is preliminary data.</text>
</comment>
<proteinExistence type="predicted"/>
<evidence type="ECO:0000313" key="2">
    <source>
        <dbReference type="Proteomes" id="UP000605676"/>
    </source>
</evidence>
<dbReference type="Proteomes" id="UP000605676">
    <property type="component" value="Unassembled WGS sequence"/>
</dbReference>
<name>A0ABS1HM28_9BACT</name>
<sequence>MAIFKIEIPDDKKDFIIELFKQLSFLKYHTLNPENKKLEKKRENEILLQQKQQQAKLNKLNQLNGLRNTINSIQSARSDSHDSILFRFQHGTEVSALKINTYNHLLTSLERYFRTSVKKFRFEENTNNDTYPMDKYLVYVTLEDDTELKAGFCNNRLN</sequence>
<gene>
    <name evidence="1" type="ORF">JIV24_14750</name>
</gene>
<keyword evidence="2" id="KW-1185">Reference proteome</keyword>
<accession>A0ABS1HM28</accession>
<organism evidence="1 2">
    <name type="scientific">Carboxylicivirga marina</name>
    <dbReference type="NCBI Taxonomy" id="2800988"/>
    <lineage>
        <taxon>Bacteria</taxon>
        <taxon>Pseudomonadati</taxon>
        <taxon>Bacteroidota</taxon>
        <taxon>Bacteroidia</taxon>
        <taxon>Marinilabiliales</taxon>
        <taxon>Marinilabiliaceae</taxon>
        <taxon>Carboxylicivirga</taxon>
    </lineage>
</organism>
<protein>
    <submittedName>
        <fullName evidence="1">Uncharacterized protein</fullName>
    </submittedName>
</protein>
<reference evidence="1 2" key="1">
    <citation type="submission" date="2021-01" db="EMBL/GenBank/DDBJ databases">
        <title>Carboxyliciviraga sp.nov., isolated from coastal sediments.</title>
        <authorList>
            <person name="Lu D."/>
            <person name="Zhang T."/>
        </authorList>
    </citation>
    <scope>NUCLEOTIDE SEQUENCE [LARGE SCALE GENOMIC DNA]</scope>
    <source>
        <strain evidence="1 2">N1Y132</strain>
    </source>
</reference>